<keyword evidence="3" id="KW-1185">Reference proteome</keyword>
<feature type="region of interest" description="Disordered" evidence="1">
    <location>
        <begin position="61"/>
        <end position="125"/>
    </location>
</feature>
<comment type="caution">
    <text evidence="2">The sequence shown here is derived from an EMBL/GenBank/DDBJ whole genome shotgun (WGS) entry which is preliminary data.</text>
</comment>
<dbReference type="EMBL" id="PNBA02000009">
    <property type="protein sequence ID" value="KAG6413629.1"/>
    <property type="molecule type" value="Genomic_DNA"/>
</dbReference>
<dbReference type="Proteomes" id="UP000298416">
    <property type="component" value="Unassembled WGS sequence"/>
</dbReference>
<reference evidence="2" key="1">
    <citation type="submission" date="2018-01" db="EMBL/GenBank/DDBJ databases">
        <authorList>
            <person name="Mao J.F."/>
        </authorList>
    </citation>
    <scope>NUCLEOTIDE SEQUENCE</scope>
    <source>
        <strain evidence="2">Huo1</strain>
        <tissue evidence="2">Leaf</tissue>
    </source>
</reference>
<dbReference type="GO" id="GO:0005634">
    <property type="term" value="C:nucleus"/>
    <property type="evidence" value="ECO:0007669"/>
    <property type="project" value="InterPro"/>
</dbReference>
<feature type="region of interest" description="Disordered" evidence="1">
    <location>
        <begin position="205"/>
        <end position="225"/>
    </location>
</feature>
<evidence type="ECO:0008006" key="4">
    <source>
        <dbReference type="Google" id="ProtNLM"/>
    </source>
</evidence>
<dbReference type="OrthoDB" id="1916775at2759"/>
<feature type="compositionally biased region" description="Gly residues" evidence="1">
    <location>
        <begin position="108"/>
        <end position="117"/>
    </location>
</feature>
<reference evidence="2" key="2">
    <citation type="submission" date="2020-08" db="EMBL/GenBank/DDBJ databases">
        <title>Plant Genome Project.</title>
        <authorList>
            <person name="Zhang R.-G."/>
        </authorList>
    </citation>
    <scope>NUCLEOTIDE SEQUENCE</scope>
    <source>
        <strain evidence="2">Huo1</strain>
        <tissue evidence="2">Leaf</tissue>
    </source>
</reference>
<sequence length="225" mass="24814">MLKIFDKMPESRNRLSTRDSIIASYSQRRVSRTGDRSSISLVLEDDIEEGLNARTPFRWRDTTLVGNPGSTGGPLGTPGIRPQSRGGSFGTPKIRLEGKENLSPVVGSGRGSRGTGGSPLPAWYPRRPLNDITAVVRAIERRNDRERDGEGPQAHDQASIGKVPKILLDITHQKGAGAACMTEQKKLLNSIDTVEKAVMEELRKMKSSAKRGERKKRVQTLRSMR</sequence>
<dbReference type="GO" id="GO:0051783">
    <property type="term" value="P:regulation of nuclear division"/>
    <property type="evidence" value="ECO:0007669"/>
    <property type="project" value="InterPro"/>
</dbReference>
<evidence type="ECO:0000313" key="2">
    <source>
        <dbReference type="EMBL" id="KAG6413629.1"/>
    </source>
</evidence>
<name>A0A8X8XIQ7_SALSN</name>
<evidence type="ECO:0000256" key="1">
    <source>
        <dbReference type="SAM" id="MobiDB-lite"/>
    </source>
</evidence>
<dbReference type="InterPro" id="IPR034590">
    <property type="entry name" value="POLYCHOME/GIG1"/>
</dbReference>
<proteinExistence type="predicted"/>
<accession>A0A8X8XIQ7</accession>
<organism evidence="2">
    <name type="scientific">Salvia splendens</name>
    <name type="common">Scarlet sage</name>
    <dbReference type="NCBI Taxonomy" id="180675"/>
    <lineage>
        <taxon>Eukaryota</taxon>
        <taxon>Viridiplantae</taxon>
        <taxon>Streptophyta</taxon>
        <taxon>Embryophyta</taxon>
        <taxon>Tracheophyta</taxon>
        <taxon>Spermatophyta</taxon>
        <taxon>Magnoliopsida</taxon>
        <taxon>eudicotyledons</taxon>
        <taxon>Gunneridae</taxon>
        <taxon>Pentapetalae</taxon>
        <taxon>asterids</taxon>
        <taxon>lamiids</taxon>
        <taxon>Lamiales</taxon>
        <taxon>Lamiaceae</taxon>
        <taxon>Nepetoideae</taxon>
        <taxon>Mentheae</taxon>
        <taxon>Salviinae</taxon>
        <taxon>Salvia</taxon>
        <taxon>Salvia subgen. Calosphace</taxon>
        <taxon>core Calosphace</taxon>
    </lineage>
</organism>
<evidence type="ECO:0000313" key="3">
    <source>
        <dbReference type="Proteomes" id="UP000298416"/>
    </source>
</evidence>
<protein>
    <recommendedName>
        <fullName evidence="4">Protein POLYCHOME</fullName>
    </recommendedName>
</protein>
<gene>
    <name evidence="2" type="ORF">SASPL_126343</name>
</gene>
<dbReference type="PANTHER" id="PTHR35119">
    <property type="entry name" value="PROTEIN POLYCHOME"/>
    <property type="match status" value="1"/>
</dbReference>
<dbReference type="AlphaFoldDB" id="A0A8X8XIQ7"/>
<dbReference type="PANTHER" id="PTHR35119:SF1">
    <property type="entry name" value="PROTEIN POLYCHOME"/>
    <property type="match status" value="1"/>
</dbReference>